<dbReference type="RefSeq" id="WP_149424829.1">
    <property type="nucleotide sequence ID" value="NZ_CP022579.1"/>
</dbReference>
<comment type="catalytic activity">
    <reaction evidence="1">
        <text>1,2-dihydroxy-5-(methylsulfanyl)pent-1-en-3-one + O2 = 4-methylsulfanyl-2-oxobutanoate + formate + 2 H(+)</text>
        <dbReference type="Rhea" id="RHEA:24504"/>
        <dbReference type="ChEBI" id="CHEBI:15378"/>
        <dbReference type="ChEBI" id="CHEBI:15379"/>
        <dbReference type="ChEBI" id="CHEBI:15740"/>
        <dbReference type="ChEBI" id="CHEBI:16723"/>
        <dbReference type="ChEBI" id="CHEBI:49252"/>
        <dbReference type="EC" id="1.13.11.54"/>
    </reaction>
</comment>
<keyword evidence="5" id="KW-0479">Metal-binding</keyword>
<dbReference type="PANTHER" id="PTHR23418:SF0">
    <property type="entry name" value="ACIREDUCTONE DIOXYGENASE"/>
    <property type="match status" value="1"/>
</dbReference>
<dbReference type="GO" id="GO:0046872">
    <property type="term" value="F:metal ion binding"/>
    <property type="evidence" value="ECO:0007669"/>
    <property type="project" value="UniProtKB-KW"/>
</dbReference>
<dbReference type="Pfam" id="PF03079">
    <property type="entry name" value="ARD"/>
    <property type="match status" value="1"/>
</dbReference>
<dbReference type="EMBL" id="CP022579">
    <property type="protein sequence ID" value="QEL64095.1"/>
    <property type="molecule type" value="Genomic_DNA"/>
</dbReference>
<feature type="region of interest" description="Disordered" evidence="11">
    <location>
        <begin position="77"/>
        <end position="96"/>
    </location>
</feature>
<dbReference type="PANTHER" id="PTHR23418">
    <property type="entry name" value="ACIREDUCTONE DIOXYGENASE"/>
    <property type="match status" value="1"/>
</dbReference>
<dbReference type="InterPro" id="IPR011051">
    <property type="entry name" value="RmlC_Cupin_sf"/>
</dbReference>
<evidence type="ECO:0000256" key="3">
    <source>
        <dbReference type="ARBA" id="ARBA00022596"/>
    </source>
</evidence>
<dbReference type="Proteomes" id="UP000323671">
    <property type="component" value="Chromosome"/>
</dbReference>
<keyword evidence="9" id="KW-0486">Methionine biosynthesis</keyword>
<dbReference type="GO" id="GO:0009086">
    <property type="term" value="P:methionine biosynthetic process"/>
    <property type="evidence" value="ECO:0007669"/>
    <property type="project" value="UniProtKB-KW"/>
</dbReference>
<evidence type="ECO:0000256" key="9">
    <source>
        <dbReference type="ARBA" id="ARBA00023167"/>
    </source>
</evidence>
<keyword evidence="8" id="KW-0408">Iron</keyword>
<dbReference type="EC" id="1.13.11.54" evidence="10"/>
<accession>A0A5C1E608</accession>
<keyword evidence="3" id="KW-0533">Nickel</keyword>
<evidence type="ECO:0000256" key="8">
    <source>
        <dbReference type="ARBA" id="ARBA00023004"/>
    </source>
</evidence>
<dbReference type="AlphaFoldDB" id="A0A5C1E608"/>
<proteinExistence type="predicted"/>
<keyword evidence="13" id="KW-1185">Reference proteome</keyword>
<organism evidence="12 13">
    <name type="scientific">Oryzomicrobium terrae</name>
    <dbReference type="NCBI Taxonomy" id="1735038"/>
    <lineage>
        <taxon>Bacteria</taxon>
        <taxon>Pseudomonadati</taxon>
        <taxon>Pseudomonadota</taxon>
        <taxon>Betaproteobacteria</taxon>
        <taxon>Rhodocyclales</taxon>
        <taxon>Rhodocyclaceae</taxon>
        <taxon>Oryzomicrobium</taxon>
    </lineage>
</organism>
<reference evidence="12 13" key="1">
    <citation type="submission" date="2017-07" db="EMBL/GenBank/DDBJ databases">
        <title>Complete genome sequence of Oryzomicrobium terrae TPP412.</title>
        <authorList>
            <person name="Chiu L.-W."/>
            <person name="Lo K.-J."/>
            <person name="Tsai Y.-M."/>
            <person name="Lin S.-S."/>
            <person name="Kuo C.-H."/>
            <person name="Liu C.-T."/>
        </authorList>
    </citation>
    <scope>NUCLEOTIDE SEQUENCE [LARGE SCALE GENOMIC DNA]</scope>
    <source>
        <strain evidence="12 13">TPP412</strain>
    </source>
</reference>
<evidence type="ECO:0000256" key="2">
    <source>
        <dbReference type="ARBA" id="ARBA00001954"/>
    </source>
</evidence>
<evidence type="ECO:0000256" key="1">
    <source>
        <dbReference type="ARBA" id="ARBA00000428"/>
    </source>
</evidence>
<dbReference type="KEGG" id="otr:OTERR_06190"/>
<evidence type="ECO:0000313" key="12">
    <source>
        <dbReference type="EMBL" id="QEL64095.1"/>
    </source>
</evidence>
<dbReference type="InterPro" id="IPR004313">
    <property type="entry name" value="ARD"/>
</dbReference>
<sequence>MARLIHPDGTVVAAPAAVARAVAALGAHLDWRPPPSRILDLLVKPVLAEAEKATVLAAVDVHVAPWVERLVRRGRERGGRAPETDVQSKSQSQSPARDLVVLHDGIANLAALREQFAAPHRHDDDEVRYVVDGVGYFGFVAADGSQVLLEVAAGDYLEVPAGAEHWFALGADPRLKAVRYFLGAPAWEARYTGTSVMPVLKAAPLADLQRA</sequence>
<feature type="compositionally biased region" description="Polar residues" evidence="11">
    <location>
        <begin position="85"/>
        <end position="95"/>
    </location>
</feature>
<dbReference type="Gene3D" id="2.60.120.10">
    <property type="entry name" value="Jelly Rolls"/>
    <property type="match status" value="1"/>
</dbReference>
<protein>
    <recommendedName>
        <fullName evidence="10">acireductone dioxygenase (Fe(2+)-requiring)</fullName>
        <ecNumber evidence="10">1.13.11.54</ecNumber>
    </recommendedName>
</protein>
<dbReference type="GO" id="GO:0010309">
    <property type="term" value="F:acireductone dioxygenase [iron(II)-requiring] activity"/>
    <property type="evidence" value="ECO:0007669"/>
    <property type="project" value="UniProtKB-EC"/>
</dbReference>
<evidence type="ECO:0000256" key="11">
    <source>
        <dbReference type="SAM" id="MobiDB-lite"/>
    </source>
</evidence>
<evidence type="ECO:0000256" key="5">
    <source>
        <dbReference type="ARBA" id="ARBA00022723"/>
    </source>
</evidence>
<keyword evidence="4" id="KW-0028">Amino-acid biosynthesis</keyword>
<dbReference type="SUPFAM" id="SSF51182">
    <property type="entry name" value="RmlC-like cupins"/>
    <property type="match status" value="1"/>
</dbReference>
<name>A0A5C1E608_9RHOO</name>
<evidence type="ECO:0000256" key="7">
    <source>
        <dbReference type="ARBA" id="ARBA00023002"/>
    </source>
</evidence>
<comment type="cofactor">
    <cofactor evidence="2">
        <name>Fe(2+)</name>
        <dbReference type="ChEBI" id="CHEBI:29033"/>
    </cofactor>
</comment>
<evidence type="ECO:0000256" key="10">
    <source>
        <dbReference type="ARBA" id="ARBA00039005"/>
    </source>
</evidence>
<keyword evidence="7" id="KW-0560">Oxidoreductase</keyword>
<gene>
    <name evidence="12" type="primary">mtnD</name>
    <name evidence="12" type="ORF">OTERR_06190</name>
</gene>
<dbReference type="CDD" id="cd02232">
    <property type="entry name" value="cupin_ARD"/>
    <property type="match status" value="1"/>
</dbReference>
<evidence type="ECO:0000256" key="6">
    <source>
        <dbReference type="ARBA" id="ARBA00022964"/>
    </source>
</evidence>
<evidence type="ECO:0000313" key="13">
    <source>
        <dbReference type="Proteomes" id="UP000323671"/>
    </source>
</evidence>
<dbReference type="InterPro" id="IPR014710">
    <property type="entry name" value="RmlC-like_jellyroll"/>
</dbReference>
<keyword evidence="6 12" id="KW-0223">Dioxygenase</keyword>
<evidence type="ECO:0000256" key="4">
    <source>
        <dbReference type="ARBA" id="ARBA00022605"/>
    </source>
</evidence>